<evidence type="ECO:0000313" key="3">
    <source>
        <dbReference type="Proteomes" id="UP000502248"/>
    </source>
</evidence>
<dbReference type="SMART" id="SM00850">
    <property type="entry name" value="LytTR"/>
    <property type="match status" value="1"/>
</dbReference>
<accession>A0A7Z2VMS8</accession>
<dbReference type="GO" id="GO:0003677">
    <property type="term" value="F:DNA binding"/>
    <property type="evidence" value="ECO:0007669"/>
    <property type="project" value="InterPro"/>
</dbReference>
<sequence>MTWNGTINVTYDDEHNRQLISVNIDEFCYFELVKKKIVGHTLTSTYLLPWNGMKVLIALLRTSCNHFERMDKAYIVNLHKIKRIDWEWGILYFHEQPKDMTKRCYIAETYISELRQRLKQMNVQL</sequence>
<dbReference type="EMBL" id="CP051680">
    <property type="protein sequence ID" value="QJD85932.1"/>
    <property type="molecule type" value="Genomic_DNA"/>
</dbReference>
<evidence type="ECO:0000259" key="1">
    <source>
        <dbReference type="SMART" id="SM00850"/>
    </source>
</evidence>
<protein>
    <submittedName>
        <fullName evidence="2">LytTR family transcriptional regulator</fullName>
    </submittedName>
</protein>
<feature type="domain" description="HTH LytTR-type" evidence="1">
    <location>
        <begin position="17"/>
        <end position="119"/>
    </location>
</feature>
<name>A0A7Z2VMS8_9BACL</name>
<evidence type="ECO:0000313" key="2">
    <source>
        <dbReference type="EMBL" id="QJD85932.1"/>
    </source>
</evidence>
<reference evidence="2 3" key="1">
    <citation type="submission" date="2020-04" db="EMBL/GenBank/DDBJ databases">
        <title>Genome sequencing of novel species.</title>
        <authorList>
            <person name="Heo J."/>
            <person name="Kim S.-J."/>
            <person name="Kim J.-S."/>
            <person name="Hong S.-B."/>
            <person name="Kwon S.-W."/>
        </authorList>
    </citation>
    <scope>NUCLEOTIDE SEQUENCE [LARGE SCALE GENOMIC DNA]</scope>
    <source>
        <strain evidence="2 3">MFER-1</strain>
    </source>
</reference>
<dbReference type="Proteomes" id="UP000502248">
    <property type="component" value="Chromosome"/>
</dbReference>
<dbReference type="KEGG" id="cheb:HH215_23975"/>
<organism evidence="2 3">
    <name type="scientific">Cohnella herbarum</name>
    <dbReference type="NCBI Taxonomy" id="2728023"/>
    <lineage>
        <taxon>Bacteria</taxon>
        <taxon>Bacillati</taxon>
        <taxon>Bacillota</taxon>
        <taxon>Bacilli</taxon>
        <taxon>Bacillales</taxon>
        <taxon>Paenibacillaceae</taxon>
        <taxon>Cohnella</taxon>
    </lineage>
</organism>
<dbReference type="InterPro" id="IPR007492">
    <property type="entry name" value="LytTR_DNA-bd_dom"/>
</dbReference>
<proteinExistence type="predicted"/>
<dbReference type="AlphaFoldDB" id="A0A7Z2VMS8"/>
<dbReference type="Pfam" id="PF04397">
    <property type="entry name" value="LytTR"/>
    <property type="match status" value="1"/>
</dbReference>
<keyword evidence="3" id="KW-1185">Reference proteome</keyword>
<dbReference type="RefSeq" id="WP_169282184.1">
    <property type="nucleotide sequence ID" value="NZ_CP051680.1"/>
</dbReference>
<gene>
    <name evidence="2" type="ORF">HH215_23975</name>
</gene>
<dbReference type="Gene3D" id="2.40.50.1020">
    <property type="entry name" value="LytTr DNA-binding domain"/>
    <property type="match status" value="1"/>
</dbReference>